<dbReference type="InterPro" id="IPR046350">
    <property type="entry name" value="Cystatin_sf"/>
</dbReference>
<dbReference type="AlphaFoldDB" id="A0A1J3H0M6"/>
<name>A0A1J3H0M6_NOCCA</name>
<dbReference type="SUPFAM" id="SSF54403">
    <property type="entry name" value="Cystatin/monellin"/>
    <property type="match status" value="1"/>
</dbReference>
<dbReference type="InterPro" id="IPR006525">
    <property type="entry name" value="Cystatin-related_pln"/>
</dbReference>
<gene>
    <name evidence="1" type="ORF">LE_TR1796_c0_g1_i1_g.4701</name>
</gene>
<dbReference type="PANTHER" id="PTHR31228:SF31">
    <property type="entry name" value="CYSTATIN DOMAIN-CONTAINING PROTEIN"/>
    <property type="match status" value="1"/>
</dbReference>
<accession>A0A1J3H0M6</accession>
<dbReference type="PANTHER" id="PTHR31228">
    <property type="entry name" value="CYSTATIN/MONELLIN SUPERFAMILY PROTEIN"/>
    <property type="match status" value="1"/>
</dbReference>
<proteinExistence type="predicted"/>
<protein>
    <recommendedName>
        <fullName evidence="2">Cystatin domain-containing protein</fullName>
    </recommendedName>
</protein>
<dbReference type="NCBIfam" id="TIGR01638">
    <property type="entry name" value="Atha_cystat_rel"/>
    <property type="match status" value="1"/>
</dbReference>
<sequence>MDFSKLTYCSSWKQLDLDDSTMVKEPETNREFIATLANLALTKHNAEYQTSLELGKILRANFYLAAGPVFHISFEVNDPSDDNQTIPYRAVVRYLPGDIEVASCFPRPTS</sequence>
<evidence type="ECO:0000313" key="1">
    <source>
        <dbReference type="EMBL" id="JAU60688.1"/>
    </source>
</evidence>
<organism evidence="1">
    <name type="scientific">Noccaea caerulescens</name>
    <name type="common">Alpine penny-cress</name>
    <name type="synonym">Thlaspi caerulescens</name>
    <dbReference type="NCBI Taxonomy" id="107243"/>
    <lineage>
        <taxon>Eukaryota</taxon>
        <taxon>Viridiplantae</taxon>
        <taxon>Streptophyta</taxon>
        <taxon>Embryophyta</taxon>
        <taxon>Tracheophyta</taxon>
        <taxon>Spermatophyta</taxon>
        <taxon>Magnoliopsida</taxon>
        <taxon>eudicotyledons</taxon>
        <taxon>Gunneridae</taxon>
        <taxon>Pentapetalae</taxon>
        <taxon>rosids</taxon>
        <taxon>malvids</taxon>
        <taxon>Brassicales</taxon>
        <taxon>Brassicaceae</taxon>
        <taxon>Coluteocarpeae</taxon>
        <taxon>Noccaea</taxon>
    </lineage>
</organism>
<dbReference type="Gene3D" id="3.10.450.10">
    <property type="match status" value="1"/>
</dbReference>
<evidence type="ECO:0008006" key="2">
    <source>
        <dbReference type="Google" id="ProtNLM"/>
    </source>
</evidence>
<reference evidence="1" key="1">
    <citation type="submission" date="2016-07" db="EMBL/GenBank/DDBJ databases">
        <title>De novo transcriptome assembly of four accessions of the metal hyperaccumulator plant Noccaea caerulescens.</title>
        <authorList>
            <person name="Blande D."/>
            <person name="Halimaa P."/>
            <person name="Tervahauta A.I."/>
            <person name="Aarts M.G."/>
            <person name="Karenlampi S.O."/>
        </authorList>
    </citation>
    <scope>NUCLEOTIDE SEQUENCE</scope>
</reference>
<dbReference type="EMBL" id="GEVL01016653">
    <property type="protein sequence ID" value="JAU60688.1"/>
    <property type="molecule type" value="Transcribed_RNA"/>
</dbReference>